<proteinExistence type="predicted"/>
<dbReference type="InterPro" id="IPR055170">
    <property type="entry name" value="GFO_IDH_MocA-like_dom"/>
</dbReference>
<dbReference type="InterPro" id="IPR000683">
    <property type="entry name" value="Gfo/Idh/MocA-like_OxRdtase_N"/>
</dbReference>
<keyword evidence="4" id="KW-1185">Reference proteome</keyword>
<evidence type="ECO:0000259" key="1">
    <source>
        <dbReference type="Pfam" id="PF01408"/>
    </source>
</evidence>
<dbReference type="InterPro" id="IPR051450">
    <property type="entry name" value="Gfo/Idh/MocA_Oxidoreductases"/>
</dbReference>
<dbReference type="Pfam" id="PF22725">
    <property type="entry name" value="GFO_IDH_MocA_C3"/>
    <property type="match status" value="1"/>
</dbReference>
<gene>
    <name evidence="3" type="ORF">SAMN05216526_0320</name>
</gene>
<dbReference type="GO" id="GO:0000166">
    <property type="term" value="F:nucleotide binding"/>
    <property type="evidence" value="ECO:0007669"/>
    <property type="project" value="InterPro"/>
</dbReference>
<evidence type="ECO:0000259" key="2">
    <source>
        <dbReference type="Pfam" id="PF22725"/>
    </source>
</evidence>
<dbReference type="AlphaFoldDB" id="A0A1R3VPK5"/>
<reference evidence="3 4" key="1">
    <citation type="submission" date="2017-01" db="EMBL/GenBank/DDBJ databases">
        <authorList>
            <person name="Mah S.A."/>
            <person name="Swanson W.J."/>
            <person name="Moy G.W."/>
            <person name="Vacquier V.D."/>
        </authorList>
    </citation>
    <scope>NUCLEOTIDE SEQUENCE [LARGE SCALE GENOMIC DNA]</scope>
    <source>
        <strain evidence="3 4">M9</strain>
    </source>
</reference>
<feature type="domain" description="GFO/IDH/MocA-like oxidoreductase" evidence="2">
    <location>
        <begin position="155"/>
        <end position="226"/>
    </location>
</feature>
<feature type="domain" description="Gfo/Idh/MocA-like oxidoreductase N-terminal" evidence="1">
    <location>
        <begin position="6"/>
        <end position="120"/>
    </location>
</feature>
<evidence type="ECO:0000313" key="4">
    <source>
        <dbReference type="Proteomes" id="UP000223759"/>
    </source>
</evidence>
<dbReference type="STRING" id="233100.SAMN05216526_0320"/>
<dbReference type="PANTHER" id="PTHR43377:SF1">
    <property type="entry name" value="BILIVERDIN REDUCTASE A"/>
    <property type="match status" value="1"/>
</dbReference>
<evidence type="ECO:0000313" key="3">
    <source>
        <dbReference type="EMBL" id="SIT65865.1"/>
    </source>
</evidence>
<dbReference type="Gene3D" id="3.40.50.720">
    <property type="entry name" value="NAD(P)-binding Rossmann-like Domain"/>
    <property type="match status" value="1"/>
</dbReference>
<sequence length="324" mass="35788">MKSVPCAVIGVGYLGRFHAQKYAAIPQTELIGVVDTDPEQAQRIAEETQTQAFTDYRELLGKVEAVSIVVPTTLHFEVARDFLDSGAHVLVEKPITTTTEEAKQLIDLAKTRNRILQVGHLERFNPALMALTEEPLEPLFIESHRLAPFKPRATDVNVVLDLMIHDIDIILNMLRSPITDMAVSGACVLSEALDIVNARLAFANGCVANVTASRVSQKTERKMRIFQKQAYFSVDFQNRELAMHSVDRDASAQDKLHFDSKTRVFAAADALLAEIQAFIAAIQGEAEVVVSGEDGLRALQAAYDITQHLQANITQLANREPTIQ</sequence>
<dbReference type="Pfam" id="PF01408">
    <property type="entry name" value="GFO_IDH_MocA"/>
    <property type="match status" value="1"/>
</dbReference>
<dbReference type="Gene3D" id="3.30.360.10">
    <property type="entry name" value="Dihydrodipicolinate Reductase, domain 2"/>
    <property type="match status" value="1"/>
</dbReference>
<dbReference type="SUPFAM" id="SSF55347">
    <property type="entry name" value="Glyceraldehyde-3-phosphate dehydrogenase-like, C-terminal domain"/>
    <property type="match status" value="1"/>
</dbReference>
<dbReference type="SUPFAM" id="SSF51735">
    <property type="entry name" value="NAD(P)-binding Rossmann-fold domains"/>
    <property type="match status" value="1"/>
</dbReference>
<dbReference type="PANTHER" id="PTHR43377">
    <property type="entry name" value="BILIVERDIN REDUCTASE A"/>
    <property type="match status" value="1"/>
</dbReference>
<dbReference type="InterPro" id="IPR036291">
    <property type="entry name" value="NAD(P)-bd_dom_sf"/>
</dbReference>
<dbReference type="Proteomes" id="UP000223759">
    <property type="component" value="Unassembled WGS sequence"/>
</dbReference>
<dbReference type="EMBL" id="FTPK01000001">
    <property type="protein sequence ID" value="SIT65865.1"/>
    <property type="molecule type" value="Genomic_DNA"/>
</dbReference>
<organism evidence="3 4">
    <name type="scientific">Ectothiorhodosinus mongolicus</name>
    <dbReference type="NCBI Taxonomy" id="233100"/>
    <lineage>
        <taxon>Bacteria</taxon>
        <taxon>Pseudomonadati</taxon>
        <taxon>Pseudomonadota</taxon>
        <taxon>Gammaproteobacteria</taxon>
        <taxon>Chromatiales</taxon>
        <taxon>Ectothiorhodospiraceae</taxon>
        <taxon>Ectothiorhodosinus</taxon>
    </lineage>
</organism>
<accession>A0A1R3VPK5</accession>
<name>A0A1R3VPK5_9GAMM</name>
<protein>
    <submittedName>
        <fullName evidence="3">Predicted dehydrogenase</fullName>
    </submittedName>
</protein>
<dbReference type="OrthoDB" id="9774191at2"/>
<dbReference type="RefSeq" id="WP_076754350.1">
    <property type="nucleotide sequence ID" value="NZ_CP023018.1"/>
</dbReference>